<evidence type="ECO:0000313" key="2">
    <source>
        <dbReference type="Proteomes" id="UP000603602"/>
    </source>
</evidence>
<organism evidence="1 2">
    <name type="scientific">Thauera sedimentorum</name>
    <dbReference type="NCBI Taxonomy" id="2767595"/>
    <lineage>
        <taxon>Bacteria</taxon>
        <taxon>Pseudomonadati</taxon>
        <taxon>Pseudomonadota</taxon>
        <taxon>Betaproteobacteria</taxon>
        <taxon>Rhodocyclales</taxon>
        <taxon>Zoogloeaceae</taxon>
        <taxon>Thauera</taxon>
    </lineage>
</organism>
<dbReference type="EMBL" id="JACYTO010000002">
    <property type="protein sequence ID" value="MBD8504041.1"/>
    <property type="molecule type" value="Genomic_DNA"/>
</dbReference>
<sequence length="94" mass="10105">MGALAVHDERAADGPQYTSRPELALSAVLYLMSRFPATRSSAVADAIADHLQILCNDPRQPACVRETADKLIGDWHTFGALCDEELLPQGGLAN</sequence>
<protein>
    <submittedName>
        <fullName evidence="1">Uncharacterized protein</fullName>
    </submittedName>
</protein>
<reference evidence="2" key="1">
    <citation type="submission" date="2023-07" db="EMBL/GenBank/DDBJ databases">
        <title>Thauera sp. CAU 1555 isolated from sand of Yaerae Beach.</title>
        <authorList>
            <person name="Kim W."/>
        </authorList>
    </citation>
    <scope>NUCLEOTIDE SEQUENCE [LARGE SCALE GENOMIC DNA]</scope>
    <source>
        <strain evidence="2">CAU 1555</strain>
    </source>
</reference>
<dbReference type="RefSeq" id="WP_187718822.1">
    <property type="nucleotide sequence ID" value="NZ_JACTAH010000002.1"/>
</dbReference>
<gene>
    <name evidence="1" type="ORF">IFO67_14185</name>
</gene>
<name>A0ABR9BCY0_9RHOO</name>
<dbReference type="Proteomes" id="UP000603602">
    <property type="component" value="Unassembled WGS sequence"/>
</dbReference>
<comment type="caution">
    <text evidence="1">The sequence shown here is derived from an EMBL/GenBank/DDBJ whole genome shotgun (WGS) entry which is preliminary data.</text>
</comment>
<evidence type="ECO:0000313" key="1">
    <source>
        <dbReference type="EMBL" id="MBD8504041.1"/>
    </source>
</evidence>
<keyword evidence="2" id="KW-1185">Reference proteome</keyword>
<accession>A0ABR9BCY0</accession>
<proteinExistence type="predicted"/>